<dbReference type="RefSeq" id="XP_066701670.1">
    <property type="nucleotide sequence ID" value="XM_066841808.1"/>
</dbReference>
<dbReference type="GeneID" id="92074870"/>
<protein>
    <submittedName>
        <fullName evidence="1">Uncharacterized protein</fullName>
    </submittedName>
</protein>
<gene>
    <name evidence="1" type="ORF">PG986_005586</name>
</gene>
<dbReference type="EMBL" id="JAQQWE010000004">
    <property type="protein sequence ID" value="KAK7956364.1"/>
    <property type="molecule type" value="Genomic_DNA"/>
</dbReference>
<evidence type="ECO:0000313" key="1">
    <source>
        <dbReference type="EMBL" id="KAK7956364.1"/>
    </source>
</evidence>
<sequence>MHAILSASFITVAVPEREYVPITRSPRRNARGSRRGSARGIFVGDLMLAPGLVLDLLREPLLGELVELVVTVGVAEGPVVLP</sequence>
<name>A0ABR1QHY8_9PEZI</name>
<comment type="caution">
    <text evidence="1">The sequence shown here is derived from an EMBL/GenBank/DDBJ whole genome shotgun (WGS) entry which is preliminary data.</text>
</comment>
<keyword evidence="2" id="KW-1185">Reference proteome</keyword>
<accession>A0ABR1QHY8</accession>
<reference evidence="1 2" key="1">
    <citation type="submission" date="2023-01" db="EMBL/GenBank/DDBJ databases">
        <title>Analysis of 21 Apiospora genomes using comparative genomics revels a genus with tremendous synthesis potential of carbohydrate active enzymes and secondary metabolites.</title>
        <authorList>
            <person name="Sorensen T."/>
        </authorList>
    </citation>
    <scope>NUCLEOTIDE SEQUENCE [LARGE SCALE GENOMIC DNA]</scope>
    <source>
        <strain evidence="1 2">CBS 24483</strain>
    </source>
</reference>
<dbReference type="Proteomes" id="UP001391051">
    <property type="component" value="Unassembled WGS sequence"/>
</dbReference>
<evidence type="ECO:0000313" key="2">
    <source>
        <dbReference type="Proteomes" id="UP001391051"/>
    </source>
</evidence>
<organism evidence="1 2">
    <name type="scientific">Apiospora aurea</name>
    <dbReference type="NCBI Taxonomy" id="335848"/>
    <lineage>
        <taxon>Eukaryota</taxon>
        <taxon>Fungi</taxon>
        <taxon>Dikarya</taxon>
        <taxon>Ascomycota</taxon>
        <taxon>Pezizomycotina</taxon>
        <taxon>Sordariomycetes</taxon>
        <taxon>Xylariomycetidae</taxon>
        <taxon>Amphisphaeriales</taxon>
        <taxon>Apiosporaceae</taxon>
        <taxon>Apiospora</taxon>
    </lineage>
</organism>
<proteinExistence type="predicted"/>